<dbReference type="InterPro" id="IPR029787">
    <property type="entry name" value="Nucleotide_cyclase"/>
</dbReference>
<organism evidence="8 9">
    <name type="scientific">Deinococcus enclensis</name>
    <dbReference type="NCBI Taxonomy" id="1049582"/>
    <lineage>
        <taxon>Bacteria</taxon>
        <taxon>Thermotogati</taxon>
        <taxon>Deinococcota</taxon>
        <taxon>Deinococci</taxon>
        <taxon>Deinococcales</taxon>
        <taxon>Deinococcaceae</taxon>
        <taxon>Deinococcus</taxon>
    </lineage>
</organism>
<dbReference type="Pfam" id="PF00990">
    <property type="entry name" value="GGDEF"/>
    <property type="match status" value="1"/>
</dbReference>
<accession>A0ABT9MIJ9</accession>
<keyword evidence="3 6" id="KW-0812">Transmembrane</keyword>
<sequence length="364" mass="38984">MSAGAHLNDLLDNLALLIAGVTLITFTYRPGSAPDSLARLSVRYAATVALGLYLMLHSVTLAPGLIFDFRAVVIALVARRYGVLPALLVALPLAAYRLFLGGPGAGPALLQLVLVAVLGAWGTGWTQLRTPFQAEPLTRRLWRPVPLFAGANLIYFLAFAAAGRSWVDALPIYVASTLLSALGLFVAFEVKHSRLRTLARTTHLGYLAAVDPLTGCYNRRQFDQDLPDQDGTGSLLLLDIDHFKRVNDTYGHGMGDRVLIALGEALQANVRASDRVYRLGGEEFAVLFSGLYTTRMEEVAERLRQAVEAQVATAVPLAGAGITFSGGLVPVQGDSTHVLHAADQQLYAAKHAGRSRICGTVKAA</sequence>
<dbReference type="InterPro" id="IPR000160">
    <property type="entry name" value="GGDEF_dom"/>
</dbReference>
<feature type="transmembrane region" description="Helical" evidence="6">
    <location>
        <begin position="10"/>
        <end position="28"/>
    </location>
</feature>
<feature type="transmembrane region" description="Helical" evidence="6">
    <location>
        <begin position="145"/>
        <end position="166"/>
    </location>
</feature>
<dbReference type="InterPro" id="IPR011620">
    <property type="entry name" value="Sig_transdc_His_kinase_LytS_TM"/>
</dbReference>
<feature type="transmembrane region" description="Helical" evidence="6">
    <location>
        <begin position="81"/>
        <end position="99"/>
    </location>
</feature>
<evidence type="ECO:0000256" key="5">
    <source>
        <dbReference type="ARBA" id="ARBA00023136"/>
    </source>
</evidence>
<dbReference type="EMBL" id="JAURUR010000026">
    <property type="protein sequence ID" value="MDP9766413.1"/>
    <property type="molecule type" value="Genomic_DNA"/>
</dbReference>
<keyword evidence="8" id="KW-0808">Transferase</keyword>
<evidence type="ECO:0000259" key="7">
    <source>
        <dbReference type="PROSITE" id="PS50887"/>
    </source>
</evidence>
<dbReference type="SMART" id="SM00267">
    <property type="entry name" value="GGDEF"/>
    <property type="match status" value="1"/>
</dbReference>
<proteinExistence type="predicted"/>
<evidence type="ECO:0000256" key="2">
    <source>
        <dbReference type="ARBA" id="ARBA00022475"/>
    </source>
</evidence>
<dbReference type="Proteomes" id="UP001232163">
    <property type="component" value="Unassembled WGS sequence"/>
</dbReference>
<dbReference type="PANTHER" id="PTHR45138:SF9">
    <property type="entry name" value="DIGUANYLATE CYCLASE DGCM-RELATED"/>
    <property type="match status" value="1"/>
</dbReference>
<name>A0ABT9MIJ9_9DEIO</name>
<dbReference type="SUPFAM" id="SSF55073">
    <property type="entry name" value="Nucleotide cyclase"/>
    <property type="match status" value="1"/>
</dbReference>
<dbReference type="RefSeq" id="WP_307469629.1">
    <property type="nucleotide sequence ID" value="NZ_JAURUR010000026.1"/>
</dbReference>
<dbReference type="Pfam" id="PF07694">
    <property type="entry name" value="5TM-5TMR_LYT"/>
    <property type="match status" value="1"/>
</dbReference>
<dbReference type="PROSITE" id="PS50887">
    <property type="entry name" value="GGDEF"/>
    <property type="match status" value="1"/>
</dbReference>
<dbReference type="GO" id="GO:0052621">
    <property type="term" value="F:diguanylate cyclase activity"/>
    <property type="evidence" value="ECO:0007669"/>
    <property type="project" value="UniProtKB-EC"/>
</dbReference>
<protein>
    <submittedName>
        <fullName evidence="8">Diguanylate cyclase</fullName>
        <ecNumber evidence="8">2.7.7.65</ecNumber>
    </submittedName>
</protein>
<keyword evidence="8" id="KW-0548">Nucleotidyltransferase</keyword>
<dbReference type="NCBIfam" id="TIGR00254">
    <property type="entry name" value="GGDEF"/>
    <property type="match status" value="1"/>
</dbReference>
<reference evidence="8 9" key="1">
    <citation type="submission" date="2023-07" db="EMBL/GenBank/DDBJ databases">
        <title>Genomic Encyclopedia of Type Strains, Phase IV (KMG-IV): sequencing the most valuable type-strain genomes for metagenomic binning, comparative biology and taxonomic classification.</title>
        <authorList>
            <person name="Goeker M."/>
        </authorList>
    </citation>
    <scope>NUCLEOTIDE SEQUENCE [LARGE SCALE GENOMIC DNA]</scope>
    <source>
        <strain evidence="8 9">NIO-1023</strain>
    </source>
</reference>
<evidence type="ECO:0000256" key="3">
    <source>
        <dbReference type="ARBA" id="ARBA00022692"/>
    </source>
</evidence>
<dbReference type="EC" id="2.7.7.65" evidence="8"/>
<feature type="domain" description="GGDEF" evidence="7">
    <location>
        <begin position="231"/>
        <end position="362"/>
    </location>
</feature>
<comment type="caution">
    <text evidence="8">The sequence shown here is derived from an EMBL/GenBank/DDBJ whole genome shotgun (WGS) entry which is preliminary data.</text>
</comment>
<keyword evidence="9" id="KW-1185">Reference proteome</keyword>
<keyword evidence="2" id="KW-1003">Cell membrane</keyword>
<dbReference type="CDD" id="cd01949">
    <property type="entry name" value="GGDEF"/>
    <property type="match status" value="1"/>
</dbReference>
<feature type="transmembrane region" description="Helical" evidence="6">
    <location>
        <begin position="105"/>
        <end position="124"/>
    </location>
</feature>
<gene>
    <name evidence="8" type="ORF">QO006_003880</name>
</gene>
<feature type="transmembrane region" description="Helical" evidence="6">
    <location>
        <begin position="48"/>
        <end position="69"/>
    </location>
</feature>
<evidence type="ECO:0000256" key="6">
    <source>
        <dbReference type="SAM" id="Phobius"/>
    </source>
</evidence>
<evidence type="ECO:0000256" key="1">
    <source>
        <dbReference type="ARBA" id="ARBA00004651"/>
    </source>
</evidence>
<evidence type="ECO:0000256" key="4">
    <source>
        <dbReference type="ARBA" id="ARBA00022989"/>
    </source>
</evidence>
<dbReference type="InterPro" id="IPR050469">
    <property type="entry name" value="Diguanylate_Cyclase"/>
</dbReference>
<dbReference type="Gene3D" id="3.30.70.270">
    <property type="match status" value="1"/>
</dbReference>
<comment type="subcellular location">
    <subcellularLocation>
        <location evidence="1">Cell membrane</location>
        <topology evidence="1">Multi-pass membrane protein</topology>
    </subcellularLocation>
</comment>
<evidence type="ECO:0000313" key="8">
    <source>
        <dbReference type="EMBL" id="MDP9766413.1"/>
    </source>
</evidence>
<feature type="transmembrane region" description="Helical" evidence="6">
    <location>
        <begin position="172"/>
        <end position="190"/>
    </location>
</feature>
<dbReference type="InterPro" id="IPR043128">
    <property type="entry name" value="Rev_trsase/Diguanyl_cyclase"/>
</dbReference>
<keyword evidence="5 6" id="KW-0472">Membrane</keyword>
<dbReference type="PANTHER" id="PTHR45138">
    <property type="entry name" value="REGULATORY COMPONENTS OF SENSORY TRANSDUCTION SYSTEM"/>
    <property type="match status" value="1"/>
</dbReference>
<evidence type="ECO:0000313" key="9">
    <source>
        <dbReference type="Proteomes" id="UP001232163"/>
    </source>
</evidence>
<keyword evidence="4 6" id="KW-1133">Transmembrane helix</keyword>